<keyword evidence="1" id="KW-0175">Coiled coil</keyword>
<dbReference type="EMBL" id="AUWU02000004">
    <property type="protein sequence ID" value="KAH0573625.1"/>
    <property type="molecule type" value="Genomic_DNA"/>
</dbReference>
<dbReference type="EMBL" id="KI545981">
    <property type="protein sequence ID" value="EST48542.1"/>
    <property type="molecule type" value="Genomic_DNA"/>
</dbReference>
<evidence type="ECO:0000256" key="2">
    <source>
        <dbReference type="SAM" id="MobiDB-lite"/>
    </source>
</evidence>
<gene>
    <name evidence="3" type="ORF">SS50377_11153</name>
    <name evidence="4" type="ORF">SS50377_23560</name>
</gene>
<sequence length="698" mass="80271">MQLAPQFIVLSKHRPKTDNENIIFFNTNSKNQDLFEFLQSSLTNANTVSFQSANPQISTQLYLEFSEFLINHNIALQPNVSIYELENETAIDLLGDEENFESDYQDPHYRTVRLSSKRDTKLLFKLVRLLSQNFQDNQIAKITSDSFCRVLLVDDGLCKSYQIIAGPIQDVFGDASTRFKQFASPLLRVCTNIVVFVEDDLHELERLLQKLGSFRFKSRELSLHLSPQEIILTPLDTVLGEFEELISSENGSISSPAKLKYSHHFKSPQSARSQQMSPNPSNSTTQLTESLHSDTGLIPQQVHPSSPNQTDLPEVIIENFAYNSPPKSVQCQEFSVNDIQNCESLSNSALQYVNFQEPITMYDEFQKQQVLESAEKLKQLPIQQSKQLSEAQVQYNQSLKKLQEAERVRVDLESKLRHVEASASEYLLKIELQKINSKMRSRRIEILQNGKTEDIDELLSKEENVLVSMEDQYVESIFNTYSALKQHVDTANAGKSFSQISALMKDCRYAVEKRVNHEKQVFESQRKERQFVIQQYLVDLQQKHIKNELGSLDKLQQEQAGLQKQLDDLQQLDKQVSLKLRQESLRVQNKQKIMAELDMSIVQSQQLKMMLGRDGLNQEHQDQRMLEGAKRTLISLNNNAQCQLLTPDEARLRSDLEKIVETAAIDKINYQDAFQLLQKNTTQLEVALEQKLLKMLQQ</sequence>
<organism evidence="3">
    <name type="scientific">Spironucleus salmonicida</name>
    <dbReference type="NCBI Taxonomy" id="348837"/>
    <lineage>
        <taxon>Eukaryota</taxon>
        <taxon>Metamonada</taxon>
        <taxon>Diplomonadida</taxon>
        <taxon>Hexamitidae</taxon>
        <taxon>Hexamitinae</taxon>
        <taxon>Spironucleus</taxon>
    </lineage>
</organism>
<feature type="compositionally biased region" description="Polar residues" evidence="2">
    <location>
        <begin position="267"/>
        <end position="290"/>
    </location>
</feature>
<feature type="coiled-coil region" evidence="1">
    <location>
        <begin position="385"/>
        <end position="422"/>
    </location>
</feature>
<dbReference type="AlphaFoldDB" id="V6LV75"/>
<feature type="region of interest" description="Disordered" evidence="2">
    <location>
        <begin position="264"/>
        <end position="290"/>
    </location>
</feature>
<evidence type="ECO:0000313" key="4">
    <source>
        <dbReference type="EMBL" id="KAH0573625.1"/>
    </source>
</evidence>
<reference evidence="3 4" key="1">
    <citation type="journal article" date="2014" name="PLoS Genet.">
        <title>The Genome of Spironucleus salmonicida Highlights a Fish Pathogen Adapted to Fluctuating Environments.</title>
        <authorList>
            <person name="Xu F."/>
            <person name="Jerlstrom-Hultqvist J."/>
            <person name="Einarsson E."/>
            <person name="Astvaldsson A."/>
            <person name="Svard S.G."/>
            <person name="Andersson J.O."/>
        </authorList>
    </citation>
    <scope>NUCLEOTIDE SEQUENCE</scope>
    <source>
        <strain evidence="4">ATCC 50377</strain>
    </source>
</reference>
<dbReference type="VEuPathDB" id="GiardiaDB:SS50377_23560"/>
<accession>V6LV75</accession>
<reference evidence="4" key="2">
    <citation type="submission" date="2020-12" db="EMBL/GenBank/DDBJ databases">
        <title>New Spironucleus salmonicida genome in near-complete chromosomes.</title>
        <authorList>
            <person name="Xu F."/>
            <person name="Kurt Z."/>
            <person name="Jimenez-Gonzalez A."/>
            <person name="Astvaldsson A."/>
            <person name="Andersson J.O."/>
            <person name="Svard S.G."/>
        </authorList>
    </citation>
    <scope>NUCLEOTIDE SEQUENCE</scope>
    <source>
        <strain evidence="4">ATCC 50377</strain>
    </source>
</reference>
<proteinExistence type="predicted"/>
<keyword evidence="5" id="KW-1185">Reference proteome</keyword>
<feature type="coiled-coil region" evidence="1">
    <location>
        <begin position="545"/>
        <end position="575"/>
    </location>
</feature>
<evidence type="ECO:0000313" key="3">
    <source>
        <dbReference type="EMBL" id="EST48542.1"/>
    </source>
</evidence>
<protein>
    <submittedName>
        <fullName evidence="3">Uncharacterized protein</fullName>
    </submittedName>
</protein>
<evidence type="ECO:0000313" key="5">
    <source>
        <dbReference type="Proteomes" id="UP000018208"/>
    </source>
</evidence>
<dbReference type="Proteomes" id="UP000018208">
    <property type="component" value="Unassembled WGS sequence"/>
</dbReference>
<name>V6LV75_9EUKA</name>
<evidence type="ECO:0000256" key="1">
    <source>
        <dbReference type="SAM" id="Coils"/>
    </source>
</evidence>